<name>A0AAD5JSC5_9FUNG</name>
<dbReference type="PANTHER" id="PTHR33096">
    <property type="entry name" value="CXC2 DOMAIN-CONTAINING PROTEIN"/>
    <property type="match status" value="1"/>
</dbReference>
<reference evidence="1" key="1">
    <citation type="journal article" date="2022" name="IScience">
        <title>Evolution of zygomycete secretomes and the origins of terrestrial fungal ecologies.</title>
        <authorList>
            <person name="Chang Y."/>
            <person name="Wang Y."/>
            <person name="Mondo S."/>
            <person name="Ahrendt S."/>
            <person name="Andreopoulos W."/>
            <person name="Barry K."/>
            <person name="Beard J."/>
            <person name="Benny G.L."/>
            <person name="Blankenship S."/>
            <person name="Bonito G."/>
            <person name="Cuomo C."/>
            <person name="Desiro A."/>
            <person name="Gervers K.A."/>
            <person name="Hundley H."/>
            <person name="Kuo A."/>
            <person name="LaButti K."/>
            <person name="Lang B.F."/>
            <person name="Lipzen A."/>
            <person name="O'Donnell K."/>
            <person name="Pangilinan J."/>
            <person name="Reynolds N."/>
            <person name="Sandor L."/>
            <person name="Smith M.E."/>
            <person name="Tsang A."/>
            <person name="Grigoriev I.V."/>
            <person name="Stajich J.E."/>
            <person name="Spatafora J.W."/>
        </authorList>
    </citation>
    <scope>NUCLEOTIDE SEQUENCE</scope>
    <source>
        <strain evidence="1">RSA 2281</strain>
    </source>
</reference>
<sequence length="332" mass="38212">MSLQWLGFSEALAKTFSDIFHFDVSETLRKNLGKAFFKYLEVAALAEQELVAVNNLVTQEKGCPGCPMNCILIALDSSMQLTRRKAKENDKKEIKHDTSLDCESDFKAIKNKPHSPTNCHEKGLVGSICARHDILLEFTNIYQPGEKFMYAISIIDALLNQYPSIKIDTIMYDTCCRVEPTLKMNVNGYLSGYIKASIHATFDKLNENDTKFSVSVFHAFSHNIQCQIRYNPRYMEGLGLSDGEEMERLWSCLSKFVTQTRQMTAKNRMLTLCHAIEHFKAIRIADLYINTFQNGWKKFVVLVKRQYIDERSDEDKLREKYVCALDIIYSVK</sequence>
<evidence type="ECO:0000313" key="2">
    <source>
        <dbReference type="Proteomes" id="UP001209540"/>
    </source>
</evidence>
<protein>
    <submittedName>
        <fullName evidence="1">Uncharacterized protein</fullName>
    </submittedName>
</protein>
<dbReference type="AlphaFoldDB" id="A0AAD5JSC5"/>
<dbReference type="InterPro" id="IPR040521">
    <property type="entry name" value="KDZ"/>
</dbReference>
<dbReference type="PANTHER" id="PTHR33096:SF1">
    <property type="entry name" value="CXC1-LIKE CYSTEINE CLUSTER ASSOCIATED WITH KDZ TRANSPOSASES DOMAIN-CONTAINING PROTEIN"/>
    <property type="match status" value="1"/>
</dbReference>
<keyword evidence="2" id="KW-1185">Reference proteome</keyword>
<evidence type="ECO:0000313" key="1">
    <source>
        <dbReference type="EMBL" id="KAI9251945.1"/>
    </source>
</evidence>
<organism evidence="1 2">
    <name type="scientific">Phascolomyces articulosus</name>
    <dbReference type="NCBI Taxonomy" id="60185"/>
    <lineage>
        <taxon>Eukaryota</taxon>
        <taxon>Fungi</taxon>
        <taxon>Fungi incertae sedis</taxon>
        <taxon>Mucoromycota</taxon>
        <taxon>Mucoromycotina</taxon>
        <taxon>Mucoromycetes</taxon>
        <taxon>Mucorales</taxon>
        <taxon>Lichtheimiaceae</taxon>
        <taxon>Phascolomyces</taxon>
    </lineage>
</organism>
<gene>
    <name evidence="1" type="ORF">BDA99DRAFT_608054</name>
</gene>
<accession>A0AAD5JSC5</accession>
<dbReference type="Proteomes" id="UP001209540">
    <property type="component" value="Unassembled WGS sequence"/>
</dbReference>
<proteinExistence type="predicted"/>
<reference evidence="1" key="2">
    <citation type="submission" date="2023-02" db="EMBL/GenBank/DDBJ databases">
        <authorList>
            <consortium name="DOE Joint Genome Institute"/>
            <person name="Mondo S.J."/>
            <person name="Chang Y."/>
            <person name="Wang Y."/>
            <person name="Ahrendt S."/>
            <person name="Andreopoulos W."/>
            <person name="Barry K."/>
            <person name="Beard J."/>
            <person name="Benny G.L."/>
            <person name="Blankenship S."/>
            <person name="Bonito G."/>
            <person name="Cuomo C."/>
            <person name="Desiro A."/>
            <person name="Gervers K.A."/>
            <person name="Hundley H."/>
            <person name="Kuo A."/>
            <person name="LaButti K."/>
            <person name="Lang B.F."/>
            <person name="Lipzen A."/>
            <person name="O'Donnell K."/>
            <person name="Pangilinan J."/>
            <person name="Reynolds N."/>
            <person name="Sandor L."/>
            <person name="Smith M.W."/>
            <person name="Tsang A."/>
            <person name="Grigoriev I.V."/>
            <person name="Stajich J.E."/>
            <person name="Spatafora J.W."/>
        </authorList>
    </citation>
    <scope>NUCLEOTIDE SEQUENCE</scope>
    <source>
        <strain evidence="1">RSA 2281</strain>
    </source>
</reference>
<dbReference type="EMBL" id="JAIXMP010000029">
    <property type="protein sequence ID" value="KAI9251945.1"/>
    <property type="molecule type" value="Genomic_DNA"/>
</dbReference>
<comment type="caution">
    <text evidence="1">The sequence shown here is derived from an EMBL/GenBank/DDBJ whole genome shotgun (WGS) entry which is preliminary data.</text>
</comment>
<dbReference type="Pfam" id="PF18758">
    <property type="entry name" value="KDZ"/>
    <property type="match status" value="1"/>
</dbReference>